<feature type="transmembrane region" description="Helical" evidence="1">
    <location>
        <begin position="7"/>
        <end position="24"/>
    </location>
</feature>
<feature type="transmembrane region" description="Helical" evidence="1">
    <location>
        <begin position="120"/>
        <end position="140"/>
    </location>
</feature>
<dbReference type="RefSeq" id="WP_076712736.1">
    <property type="nucleotide sequence ID" value="NZ_MOEN01000009.1"/>
</dbReference>
<dbReference type="OrthoDB" id="2026041at2"/>
<feature type="transmembrane region" description="Helical" evidence="1">
    <location>
        <begin position="327"/>
        <end position="346"/>
    </location>
</feature>
<feature type="transmembrane region" description="Helical" evidence="1">
    <location>
        <begin position="30"/>
        <end position="49"/>
    </location>
</feature>
<feature type="transmembrane region" description="Helical" evidence="1">
    <location>
        <begin position="203"/>
        <end position="232"/>
    </location>
</feature>
<feature type="transmembrane region" description="Helical" evidence="1">
    <location>
        <begin position="61"/>
        <end position="81"/>
    </location>
</feature>
<feature type="transmembrane region" description="Helical" evidence="1">
    <location>
        <begin position="93"/>
        <end position="113"/>
    </location>
</feature>
<gene>
    <name evidence="2" type="ORF">BLW93_03530</name>
</gene>
<dbReference type="AlphaFoldDB" id="A0A1R1MLS0"/>
<evidence type="ECO:0000256" key="1">
    <source>
        <dbReference type="SAM" id="Phobius"/>
    </source>
</evidence>
<feature type="transmembrane region" description="Helical" evidence="1">
    <location>
        <begin position="238"/>
        <end position="258"/>
    </location>
</feature>
<evidence type="ECO:0008006" key="4">
    <source>
        <dbReference type="Google" id="ProtNLM"/>
    </source>
</evidence>
<accession>A0A1R1MLS0</accession>
<comment type="caution">
    <text evidence="2">The sequence shown here is derived from an EMBL/GenBank/DDBJ whole genome shotgun (WGS) entry which is preliminary data.</text>
</comment>
<evidence type="ECO:0000313" key="2">
    <source>
        <dbReference type="EMBL" id="OMH40758.1"/>
    </source>
</evidence>
<feature type="transmembrane region" description="Helical" evidence="1">
    <location>
        <begin position="172"/>
        <end position="191"/>
    </location>
</feature>
<evidence type="ECO:0000313" key="3">
    <source>
        <dbReference type="Proteomes" id="UP000187408"/>
    </source>
</evidence>
<reference evidence="2 3" key="1">
    <citation type="submission" date="2016-10" db="EMBL/GenBank/DDBJ databases">
        <title>Genome sequence of a sulfur-reducing bacterium Desulfurobacterium indicum K6013.</title>
        <authorList>
            <person name="Cao J."/>
            <person name="Shao Z."/>
            <person name="Alain K."/>
            <person name="Jebbar M."/>
        </authorList>
    </citation>
    <scope>NUCLEOTIDE SEQUENCE [LARGE SCALE GENOMIC DNA]</scope>
    <source>
        <strain evidence="2 3">K6013</strain>
    </source>
</reference>
<protein>
    <recommendedName>
        <fullName evidence="4">O-antigen polymerase</fullName>
    </recommendedName>
</protein>
<dbReference type="STRING" id="1914305.BLW93_03530"/>
<keyword evidence="3" id="KW-1185">Reference proteome</keyword>
<organism evidence="2 3">
    <name type="scientific">Desulfurobacterium indicum</name>
    <dbReference type="NCBI Taxonomy" id="1914305"/>
    <lineage>
        <taxon>Bacteria</taxon>
        <taxon>Pseudomonadati</taxon>
        <taxon>Aquificota</taxon>
        <taxon>Aquificia</taxon>
        <taxon>Desulfurobacteriales</taxon>
        <taxon>Desulfurobacteriaceae</taxon>
        <taxon>Desulfurobacterium</taxon>
    </lineage>
</organism>
<keyword evidence="1" id="KW-0812">Transmembrane</keyword>
<dbReference type="Proteomes" id="UP000187408">
    <property type="component" value="Unassembled WGS sequence"/>
</dbReference>
<name>A0A1R1MLS0_9BACT</name>
<proteinExistence type="predicted"/>
<keyword evidence="1" id="KW-0472">Membrane</keyword>
<sequence>MNFVDKFRWIEVLFLLSVSFVAGLPSGYVFSIPVKLFFSFSIFGIFLYISSNKEVYFSNNFIILSLAFLWFLLVYLLIGYLRFGVYSLKECELILITFVLYSMVYLLLSNVFGMRFFITLVEISITVVFLVKLAALLYVYKHPGVDSMIEFFIKYFNTKVVTMKFLFGLYRINFPADILPAFFPWILAWYLRNKLYSMNKIDFIVLFFSIFIVLLGFSRYLILVFTLGLIYLLKVSGINWKIFGIIFLAFFVVFRKFIVDFIKLRFFSGAVKASDAIRFKQTPALVKLFLKKPLIGYGIGAFSFEYVRSRSMCFSYEEQILTFFVKFGTLGMFFLLTVVLFIFAIFISRKDYTAVSIFFLFIVAGWFNPYLYSSSVFLIYVFIALMVNNENFHVGEIHAV</sequence>
<dbReference type="EMBL" id="MOEN01000009">
    <property type="protein sequence ID" value="OMH40758.1"/>
    <property type="molecule type" value="Genomic_DNA"/>
</dbReference>
<keyword evidence="1" id="KW-1133">Transmembrane helix</keyword>
<feature type="transmembrane region" description="Helical" evidence="1">
    <location>
        <begin position="358"/>
        <end position="383"/>
    </location>
</feature>